<dbReference type="AlphaFoldDB" id="A0A0J6VU30"/>
<dbReference type="EMBL" id="LABY01000013">
    <property type="protein sequence ID" value="KMO42781.1"/>
    <property type="molecule type" value="Genomic_DNA"/>
</dbReference>
<comment type="similarity">
    <text evidence="1">Belongs to the AB hydrolase superfamily. Bacterial non-heme haloperoxidase / perhydrolase family.</text>
</comment>
<dbReference type="PANTHER" id="PTHR43433">
    <property type="entry name" value="HYDROLASE, ALPHA/BETA FOLD FAMILY PROTEIN"/>
    <property type="match status" value="1"/>
</dbReference>
<keyword evidence="4" id="KW-1185">Reference proteome</keyword>
<name>A0A0J6VU30_9HYPH</name>
<dbReference type="Proteomes" id="UP000035955">
    <property type="component" value="Unassembled WGS sequence"/>
</dbReference>
<reference evidence="3 4" key="1">
    <citation type="submission" date="2015-03" db="EMBL/GenBank/DDBJ databases">
        <title>Genome sequencing of Methylobacterium variabile DSM 16961.</title>
        <authorList>
            <person name="Chaudhry V."/>
            <person name="Patil P.B."/>
        </authorList>
    </citation>
    <scope>NUCLEOTIDE SEQUENCE [LARGE SCALE GENOMIC DNA]</scope>
    <source>
        <strain evidence="3 4">DSM 16961</strain>
    </source>
</reference>
<dbReference type="Pfam" id="PF00561">
    <property type="entry name" value="Abhydrolase_1"/>
    <property type="match status" value="1"/>
</dbReference>
<evidence type="ECO:0000313" key="4">
    <source>
        <dbReference type="Proteomes" id="UP000035955"/>
    </source>
</evidence>
<protein>
    <submittedName>
        <fullName evidence="3">Arylesterase</fullName>
    </submittedName>
</protein>
<dbReference type="InterPro" id="IPR029058">
    <property type="entry name" value="AB_hydrolase_fold"/>
</dbReference>
<dbReference type="SUPFAM" id="SSF53474">
    <property type="entry name" value="alpha/beta-Hydrolases"/>
    <property type="match status" value="1"/>
</dbReference>
<dbReference type="Gene3D" id="3.40.50.1820">
    <property type="entry name" value="alpha/beta hydrolase"/>
    <property type="match status" value="1"/>
</dbReference>
<accession>A0A0J6VU30</accession>
<organism evidence="3 4">
    <name type="scientific">Methylobacterium variabile</name>
    <dbReference type="NCBI Taxonomy" id="298794"/>
    <lineage>
        <taxon>Bacteria</taxon>
        <taxon>Pseudomonadati</taxon>
        <taxon>Pseudomonadota</taxon>
        <taxon>Alphaproteobacteria</taxon>
        <taxon>Hyphomicrobiales</taxon>
        <taxon>Methylobacteriaceae</taxon>
        <taxon>Methylobacterium</taxon>
    </lineage>
</organism>
<dbReference type="InterPro" id="IPR000639">
    <property type="entry name" value="Epox_hydrolase-like"/>
</dbReference>
<dbReference type="RefSeq" id="WP_048442543.1">
    <property type="nucleotide sequence ID" value="NZ_LABY01000013.1"/>
</dbReference>
<dbReference type="InterPro" id="IPR000073">
    <property type="entry name" value="AB_hydrolase_1"/>
</dbReference>
<dbReference type="FunFam" id="3.40.50.1820:FF:000205">
    <property type="entry name" value="Non-haem bromoperoxidase BPO-A2"/>
    <property type="match status" value="1"/>
</dbReference>
<dbReference type="PRINTS" id="PR00111">
    <property type="entry name" value="ABHYDROLASE"/>
</dbReference>
<comment type="caution">
    <text evidence="3">The sequence shown here is derived from an EMBL/GenBank/DDBJ whole genome shotgun (WGS) entry which is preliminary data.</text>
</comment>
<evidence type="ECO:0000256" key="1">
    <source>
        <dbReference type="ARBA" id="ARBA00038128"/>
    </source>
</evidence>
<proteinExistence type="inferred from homology"/>
<feature type="domain" description="AB hydrolase-1" evidence="2">
    <location>
        <begin position="22"/>
        <end position="253"/>
    </location>
</feature>
<gene>
    <name evidence="3" type="ORF">VQ02_02145</name>
</gene>
<evidence type="ECO:0000313" key="3">
    <source>
        <dbReference type="EMBL" id="KMO42781.1"/>
    </source>
</evidence>
<sequence>MTTITTKDGTEIYYKDWGTGRPILFSHGWPLSADMWDAQMLFFAEAGYRAVAFDRRGFGRSGQPWGGYDYDTMADDIAALVDALGLRDIVLVGFSMGGGDVTRYIARHGSGRVAKLALISAVTPIFGKTADHDGPDKAFFDGLRAGIVKDRAQFLDDFNPIFYGTNKGTTVSQGVFKQTLQIALMASIKATVACATAFAETDFRPDMLKIDVPTLVVHGDADQVVPFESTGKLAAEMIRGATLKVYPGAPHATATTHAGRLNADLLAFIEG</sequence>
<dbReference type="InterPro" id="IPR050471">
    <property type="entry name" value="AB_hydrolase"/>
</dbReference>
<dbReference type="PATRIC" id="fig|298794.3.peg.937"/>
<evidence type="ECO:0000259" key="2">
    <source>
        <dbReference type="Pfam" id="PF00561"/>
    </source>
</evidence>
<dbReference type="GO" id="GO:0003824">
    <property type="term" value="F:catalytic activity"/>
    <property type="evidence" value="ECO:0007669"/>
    <property type="project" value="InterPro"/>
</dbReference>
<dbReference type="PRINTS" id="PR00412">
    <property type="entry name" value="EPOXHYDRLASE"/>
</dbReference>
<dbReference type="PANTHER" id="PTHR43433:SF4">
    <property type="entry name" value="NON-HEME CHLOROPEROXIDASE-RELATED"/>
    <property type="match status" value="1"/>
</dbReference>